<reference evidence="1 2" key="1">
    <citation type="submission" date="2016-06" db="EMBL/GenBank/DDBJ databases">
        <title>Revisiting the taxonomy of the Elizabethkingia Genus based on Whole-Genome Sequencing, Optical Mapping, and MALDI-TOF.</title>
        <authorList>
            <person name="Nicholson A.C."/>
        </authorList>
    </citation>
    <scope>NUCLEOTIDE SEQUENCE [LARGE SCALE GENOMIC DNA]</scope>
    <source>
        <strain evidence="1 2">G4070</strain>
    </source>
</reference>
<evidence type="ECO:0000313" key="1">
    <source>
        <dbReference type="EMBL" id="OPC68162.1"/>
    </source>
</evidence>
<gene>
    <name evidence="1" type="ORF">BAZ10_13330</name>
</gene>
<dbReference type="Gene3D" id="1.20.1440.60">
    <property type="entry name" value="23S rRNA-intervening sequence"/>
    <property type="match status" value="1"/>
</dbReference>
<dbReference type="EMBL" id="MAHX01000005">
    <property type="protein sequence ID" value="OPC68162.1"/>
    <property type="molecule type" value="Genomic_DNA"/>
</dbReference>
<dbReference type="Proteomes" id="UP000190813">
    <property type="component" value="Unassembled WGS sequence"/>
</dbReference>
<organism evidence="1 2">
    <name type="scientific">Elizabethkingia occulta</name>
    <dbReference type="NCBI Taxonomy" id="1867263"/>
    <lineage>
        <taxon>Bacteria</taxon>
        <taxon>Pseudomonadati</taxon>
        <taxon>Bacteroidota</taxon>
        <taxon>Flavobacteriia</taxon>
        <taxon>Flavobacteriales</taxon>
        <taxon>Weeksellaceae</taxon>
        <taxon>Elizabethkingia</taxon>
    </lineage>
</organism>
<dbReference type="RefSeq" id="WP_078770745.1">
    <property type="nucleotide sequence ID" value="NZ_CBCSBR010000016.1"/>
</dbReference>
<dbReference type="CDD" id="cd16377">
    <property type="entry name" value="23S_rRNA_IVP_like"/>
    <property type="match status" value="1"/>
</dbReference>
<dbReference type="AlphaFoldDB" id="A0A1T3MU60"/>
<evidence type="ECO:0000313" key="2">
    <source>
        <dbReference type="Proteomes" id="UP000190813"/>
    </source>
</evidence>
<dbReference type="NCBIfam" id="TIGR02436">
    <property type="entry name" value="four helix bundle protein"/>
    <property type="match status" value="1"/>
</dbReference>
<dbReference type="InterPro" id="IPR036583">
    <property type="entry name" value="23S_rRNA_IVS_sf"/>
</dbReference>
<dbReference type="InterPro" id="IPR012657">
    <property type="entry name" value="23S_rRNA-intervening_sequence"/>
</dbReference>
<protein>
    <submittedName>
        <fullName evidence="1">Four helix bundle protein</fullName>
    </submittedName>
</protein>
<name>A0A1T3MU60_9FLAO</name>
<accession>A0A1T3MU60</accession>
<comment type="caution">
    <text evidence="1">The sequence shown here is derived from an EMBL/GenBank/DDBJ whole genome shotgun (WGS) entry which is preliminary data.</text>
</comment>
<dbReference type="SUPFAM" id="SSF158446">
    <property type="entry name" value="IVS-encoded protein-like"/>
    <property type="match status" value="1"/>
</dbReference>
<sequence>MKAHRLQDLQIWQKSILLVKEVYLLTENLPADEKYGLVSQIKRCAVSIPSNIAEGAGRNNSKEFYQFLGIAQGSSYELETQLILLIELKFIEEIKISPLLQNLTEIQKMIYKFKTNLIDG</sequence>
<keyword evidence="2" id="KW-1185">Reference proteome</keyword>
<proteinExistence type="predicted"/>
<dbReference type="PANTHER" id="PTHR38471">
    <property type="entry name" value="FOUR HELIX BUNDLE PROTEIN"/>
    <property type="match status" value="1"/>
</dbReference>
<dbReference type="Pfam" id="PF05635">
    <property type="entry name" value="23S_rRNA_IVP"/>
    <property type="match status" value="1"/>
</dbReference>
<dbReference type="PANTHER" id="PTHR38471:SF2">
    <property type="entry name" value="FOUR HELIX BUNDLE PROTEIN"/>
    <property type="match status" value="1"/>
</dbReference>